<proteinExistence type="predicted"/>
<evidence type="ECO:0000313" key="2">
    <source>
        <dbReference type="EMBL" id="KAL0340479.1"/>
    </source>
</evidence>
<comment type="caution">
    <text evidence="2">The sequence shown here is derived from an EMBL/GenBank/DDBJ whole genome shotgun (WGS) entry which is preliminary data.</text>
</comment>
<gene>
    <name evidence="2" type="ORF">Sradi_4564700</name>
</gene>
<dbReference type="EMBL" id="JACGWJ010000020">
    <property type="protein sequence ID" value="KAL0340479.1"/>
    <property type="molecule type" value="Genomic_DNA"/>
</dbReference>
<protein>
    <submittedName>
        <fullName evidence="2">Uncharacterized protein</fullName>
    </submittedName>
</protein>
<dbReference type="AlphaFoldDB" id="A0AAW2NC79"/>
<name>A0AAW2NC79_SESRA</name>
<accession>A0AAW2NC79</accession>
<organism evidence="2">
    <name type="scientific">Sesamum radiatum</name>
    <name type="common">Black benniseed</name>
    <dbReference type="NCBI Taxonomy" id="300843"/>
    <lineage>
        <taxon>Eukaryota</taxon>
        <taxon>Viridiplantae</taxon>
        <taxon>Streptophyta</taxon>
        <taxon>Embryophyta</taxon>
        <taxon>Tracheophyta</taxon>
        <taxon>Spermatophyta</taxon>
        <taxon>Magnoliopsida</taxon>
        <taxon>eudicotyledons</taxon>
        <taxon>Gunneridae</taxon>
        <taxon>Pentapetalae</taxon>
        <taxon>asterids</taxon>
        <taxon>lamiids</taxon>
        <taxon>Lamiales</taxon>
        <taxon>Pedaliaceae</taxon>
        <taxon>Sesamum</taxon>
    </lineage>
</organism>
<feature type="region of interest" description="Disordered" evidence="1">
    <location>
        <begin position="1"/>
        <end position="36"/>
    </location>
</feature>
<feature type="compositionally biased region" description="Low complexity" evidence="1">
    <location>
        <begin position="13"/>
        <end position="26"/>
    </location>
</feature>
<evidence type="ECO:0000256" key="1">
    <source>
        <dbReference type="SAM" id="MobiDB-lite"/>
    </source>
</evidence>
<sequence>MATSAVVFDTDGSRSSGCCSSAVSSSTDEDKPLRSGVDMSTWPPVFFLEEKIMAN</sequence>
<reference evidence="2" key="1">
    <citation type="submission" date="2020-06" db="EMBL/GenBank/DDBJ databases">
        <authorList>
            <person name="Li T."/>
            <person name="Hu X."/>
            <person name="Zhang T."/>
            <person name="Song X."/>
            <person name="Zhang H."/>
            <person name="Dai N."/>
            <person name="Sheng W."/>
            <person name="Hou X."/>
            <person name="Wei L."/>
        </authorList>
    </citation>
    <scope>NUCLEOTIDE SEQUENCE</scope>
    <source>
        <strain evidence="2">G02</strain>
        <tissue evidence="2">Leaf</tissue>
    </source>
</reference>
<reference evidence="2" key="2">
    <citation type="journal article" date="2024" name="Plant">
        <title>Genomic evolution and insights into agronomic trait innovations of Sesamum species.</title>
        <authorList>
            <person name="Miao H."/>
            <person name="Wang L."/>
            <person name="Qu L."/>
            <person name="Liu H."/>
            <person name="Sun Y."/>
            <person name="Le M."/>
            <person name="Wang Q."/>
            <person name="Wei S."/>
            <person name="Zheng Y."/>
            <person name="Lin W."/>
            <person name="Duan Y."/>
            <person name="Cao H."/>
            <person name="Xiong S."/>
            <person name="Wang X."/>
            <person name="Wei L."/>
            <person name="Li C."/>
            <person name="Ma Q."/>
            <person name="Ju M."/>
            <person name="Zhao R."/>
            <person name="Li G."/>
            <person name="Mu C."/>
            <person name="Tian Q."/>
            <person name="Mei H."/>
            <person name="Zhang T."/>
            <person name="Gao T."/>
            <person name="Zhang H."/>
        </authorList>
    </citation>
    <scope>NUCLEOTIDE SEQUENCE</scope>
    <source>
        <strain evidence="2">G02</strain>
    </source>
</reference>